<keyword evidence="3" id="KW-1015">Disulfide bond</keyword>
<evidence type="ECO:0000313" key="6">
    <source>
        <dbReference type="EMBL" id="MBD2704451.1"/>
    </source>
</evidence>
<gene>
    <name evidence="6" type="ORF">IC229_27675</name>
</gene>
<proteinExistence type="predicted"/>
<feature type="domain" description="Thioredoxin" evidence="5">
    <location>
        <begin position="11"/>
        <end position="151"/>
    </location>
</feature>
<dbReference type="Pfam" id="PF00578">
    <property type="entry name" value="AhpC-TSA"/>
    <property type="match status" value="1"/>
</dbReference>
<evidence type="ECO:0000313" key="7">
    <source>
        <dbReference type="Proteomes" id="UP000598820"/>
    </source>
</evidence>
<dbReference type="InterPro" id="IPR013766">
    <property type="entry name" value="Thioredoxin_domain"/>
</dbReference>
<evidence type="ECO:0000256" key="1">
    <source>
        <dbReference type="ARBA" id="ARBA00004196"/>
    </source>
</evidence>
<sequence length="151" mass="17285">MTRINNFRNRPRIGKKLPTFKLLDATGKTISLTSFAGKYVLLDFWGTWCVPCIPSIPELRAIHKKYGNRLAIISIALERPTDREKWLKAISKYEMSWTQTAEFTSAKEGINRLYNVIEYPTLLLADPDGILLAKIKYGERLDNKIGQLLAK</sequence>
<comment type="caution">
    <text evidence="6">The sequence shown here is derived from an EMBL/GenBank/DDBJ whole genome shotgun (WGS) entry which is preliminary data.</text>
</comment>
<evidence type="ECO:0000256" key="4">
    <source>
        <dbReference type="ARBA" id="ARBA00023284"/>
    </source>
</evidence>
<dbReference type="GO" id="GO:0017004">
    <property type="term" value="P:cytochrome complex assembly"/>
    <property type="evidence" value="ECO:0007669"/>
    <property type="project" value="UniProtKB-KW"/>
</dbReference>
<dbReference type="PANTHER" id="PTHR42852:SF6">
    <property type="entry name" value="THIOL:DISULFIDE INTERCHANGE PROTEIN DSBE"/>
    <property type="match status" value="1"/>
</dbReference>
<dbReference type="InterPro" id="IPR050553">
    <property type="entry name" value="Thioredoxin_ResA/DsbE_sf"/>
</dbReference>
<dbReference type="PANTHER" id="PTHR42852">
    <property type="entry name" value="THIOL:DISULFIDE INTERCHANGE PROTEIN DSBE"/>
    <property type="match status" value="1"/>
</dbReference>
<dbReference type="InterPro" id="IPR036249">
    <property type="entry name" value="Thioredoxin-like_sf"/>
</dbReference>
<dbReference type="InterPro" id="IPR000866">
    <property type="entry name" value="AhpC/TSA"/>
</dbReference>
<dbReference type="Gene3D" id="3.40.30.10">
    <property type="entry name" value="Glutaredoxin"/>
    <property type="match status" value="1"/>
</dbReference>
<keyword evidence="2" id="KW-0201">Cytochrome c-type biogenesis</keyword>
<protein>
    <submittedName>
        <fullName evidence="6">TlpA family protein disulfide reductase</fullName>
    </submittedName>
</protein>
<dbReference type="EMBL" id="JACWZY010000031">
    <property type="protein sequence ID" value="MBD2704451.1"/>
    <property type="molecule type" value="Genomic_DNA"/>
</dbReference>
<organism evidence="6 7">
    <name type="scientific">Spirosoma profusum</name>
    <dbReference type="NCBI Taxonomy" id="2771354"/>
    <lineage>
        <taxon>Bacteria</taxon>
        <taxon>Pseudomonadati</taxon>
        <taxon>Bacteroidota</taxon>
        <taxon>Cytophagia</taxon>
        <taxon>Cytophagales</taxon>
        <taxon>Cytophagaceae</taxon>
        <taxon>Spirosoma</taxon>
    </lineage>
</organism>
<accession>A0A926Y5F6</accession>
<name>A0A926Y5F6_9BACT</name>
<evidence type="ECO:0000259" key="5">
    <source>
        <dbReference type="PROSITE" id="PS51352"/>
    </source>
</evidence>
<dbReference type="AlphaFoldDB" id="A0A926Y5F6"/>
<reference evidence="6" key="1">
    <citation type="submission" date="2020-09" db="EMBL/GenBank/DDBJ databases">
        <authorList>
            <person name="Kim M.K."/>
        </authorList>
    </citation>
    <scope>NUCLEOTIDE SEQUENCE</scope>
    <source>
        <strain evidence="6">BT702</strain>
    </source>
</reference>
<dbReference type="GO" id="GO:0016209">
    <property type="term" value="F:antioxidant activity"/>
    <property type="evidence" value="ECO:0007669"/>
    <property type="project" value="InterPro"/>
</dbReference>
<comment type="subcellular location">
    <subcellularLocation>
        <location evidence="1">Cell envelope</location>
    </subcellularLocation>
</comment>
<keyword evidence="7" id="KW-1185">Reference proteome</keyword>
<dbReference type="SUPFAM" id="SSF52833">
    <property type="entry name" value="Thioredoxin-like"/>
    <property type="match status" value="1"/>
</dbReference>
<dbReference type="GO" id="GO:0030313">
    <property type="term" value="C:cell envelope"/>
    <property type="evidence" value="ECO:0007669"/>
    <property type="project" value="UniProtKB-SubCell"/>
</dbReference>
<dbReference type="CDD" id="cd02966">
    <property type="entry name" value="TlpA_like_family"/>
    <property type="match status" value="1"/>
</dbReference>
<dbReference type="Proteomes" id="UP000598820">
    <property type="component" value="Unassembled WGS sequence"/>
</dbReference>
<dbReference type="PROSITE" id="PS51352">
    <property type="entry name" value="THIOREDOXIN_2"/>
    <property type="match status" value="1"/>
</dbReference>
<evidence type="ECO:0000256" key="2">
    <source>
        <dbReference type="ARBA" id="ARBA00022748"/>
    </source>
</evidence>
<dbReference type="GO" id="GO:0016491">
    <property type="term" value="F:oxidoreductase activity"/>
    <property type="evidence" value="ECO:0007669"/>
    <property type="project" value="InterPro"/>
</dbReference>
<evidence type="ECO:0000256" key="3">
    <source>
        <dbReference type="ARBA" id="ARBA00023157"/>
    </source>
</evidence>
<keyword evidence="4" id="KW-0676">Redox-active center</keyword>